<keyword evidence="2" id="KW-0175">Coiled coil</keyword>
<dbReference type="Proteomes" id="UP000735302">
    <property type="component" value="Unassembled WGS sequence"/>
</dbReference>
<dbReference type="Pfam" id="PF09745">
    <property type="entry name" value="NSRP1_N"/>
    <property type="match status" value="1"/>
</dbReference>
<feature type="compositionally biased region" description="Polar residues" evidence="3">
    <location>
        <begin position="18"/>
        <end position="28"/>
    </location>
</feature>
<feature type="region of interest" description="Disordered" evidence="3">
    <location>
        <begin position="15"/>
        <end position="55"/>
    </location>
</feature>
<feature type="domain" description="Nuclear speckle splicing regulatory protein 1 N-terminal" evidence="4">
    <location>
        <begin position="62"/>
        <end position="130"/>
    </location>
</feature>
<evidence type="ECO:0000256" key="2">
    <source>
        <dbReference type="ARBA" id="ARBA00023054"/>
    </source>
</evidence>
<sequence>MSQGNKVYGLILPKKQGQVKSQPSTVASVFQDDSDEEDRSTGPVAPYKVATSSTKIKRQTQMDIDKALQEDPNIYEYDEVYDQMQASKPQVGFKEKDKTKVDRKPKYIAGLLKAADVKKKEDERRLERKV</sequence>
<organism evidence="5 6">
    <name type="scientific">Plakobranchus ocellatus</name>
    <dbReference type="NCBI Taxonomy" id="259542"/>
    <lineage>
        <taxon>Eukaryota</taxon>
        <taxon>Metazoa</taxon>
        <taxon>Spiralia</taxon>
        <taxon>Lophotrochozoa</taxon>
        <taxon>Mollusca</taxon>
        <taxon>Gastropoda</taxon>
        <taxon>Heterobranchia</taxon>
        <taxon>Euthyneura</taxon>
        <taxon>Panpulmonata</taxon>
        <taxon>Sacoglossa</taxon>
        <taxon>Placobranchoidea</taxon>
        <taxon>Plakobranchidae</taxon>
        <taxon>Plakobranchus</taxon>
    </lineage>
</organism>
<keyword evidence="6" id="KW-1185">Reference proteome</keyword>
<reference evidence="5 6" key="1">
    <citation type="journal article" date="2021" name="Elife">
        <title>Chloroplast acquisition without the gene transfer in kleptoplastic sea slugs, Plakobranchus ocellatus.</title>
        <authorList>
            <person name="Maeda T."/>
            <person name="Takahashi S."/>
            <person name="Yoshida T."/>
            <person name="Shimamura S."/>
            <person name="Takaki Y."/>
            <person name="Nagai Y."/>
            <person name="Toyoda A."/>
            <person name="Suzuki Y."/>
            <person name="Arimoto A."/>
            <person name="Ishii H."/>
            <person name="Satoh N."/>
            <person name="Nishiyama T."/>
            <person name="Hasebe M."/>
            <person name="Maruyama T."/>
            <person name="Minagawa J."/>
            <person name="Obokata J."/>
            <person name="Shigenobu S."/>
        </authorList>
    </citation>
    <scope>NUCLEOTIDE SEQUENCE [LARGE SCALE GENOMIC DNA]</scope>
</reference>
<comment type="caution">
    <text evidence="5">The sequence shown here is derived from an EMBL/GenBank/DDBJ whole genome shotgun (WGS) entry which is preliminary data.</text>
</comment>
<comment type="similarity">
    <text evidence="1">Belongs to the NSRP1 family.</text>
</comment>
<name>A0AAV3YSM9_9GAST</name>
<dbReference type="InterPro" id="IPR018612">
    <property type="entry name" value="NSRP1_N"/>
</dbReference>
<gene>
    <name evidence="5" type="ORF">PoB_001177300</name>
</gene>
<proteinExistence type="inferred from homology"/>
<dbReference type="PANTHER" id="PTHR31938">
    <property type="entry name" value="NUCLEAR SPECKLE SPLICING REGULATORY PROTEIN 1"/>
    <property type="match status" value="1"/>
</dbReference>
<dbReference type="EMBL" id="BLXT01001402">
    <property type="protein sequence ID" value="GFN85267.1"/>
    <property type="molecule type" value="Genomic_DNA"/>
</dbReference>
<protein>
    <submittedName>
        <fullName evidence="5">Nuclear speckle splicing regulatory protein 1</fullName>
    </submittedName>
</protein>
<evidence type="ECO:0000256" key="3">
    <source>
        <dbReference type="SAM" id="MobiDB-lite"/>
    </source>
</evidence>
<dbReference type="AlphaFoldDB" id="A0AAV3YSM9"/>
<evidence type="ECO:0000313" key="5">
    <source>
        <dbReference type="EMBL" id="GFN85267.1"/>
    </source>
</evidence>
<evidence type="ECO:0000259" key="4">
    <source>
        <dbReference type="Pfam" id="PF09745"/>
    </source>
</evidence>
<evidence type="ECO:0000313" key="6">
    <source>
        <dbReference type="Proteomes" id="UP000735302"/>
    </source>
</evidence>
<dbReference type="InterPro" id="IPR042816">
    <property type="entry name" value="Nsrp1"/>
</dbReference>
<dbReference type="PANTHER" id="PTHR31938:SF4">
    <property type="entry name" value="NUCLEAR SPECKLE SPLICING REGULATORY PROTEIN 1"/>
    <property type="match status" value="1"/>
</dbReference>
<dbReference type="GO" id="GO:0000381">
    <property type="term" value="P:regulation of alternative mRNA splicing, via spliceosome"/>
    <property type="evidence" value="ECO:0007669"/>
    <property type="project" value="InterPro"/>
</dbReference>
<evidence type="ECO:0000256" key="1">
    <source>
        <dbReference type="ARBA" id="ARBA00010126"/>
    </source>
</evidence>
<accession>A0AAV3YSM9</accession>